<feature type="compositionally biased region" description="Basic and acidic residues" evidence="1">
    <location>
        <begin position="114"/>
        <end position="127"/>
    </location>
</feature>
<feature type="region of interest" description="Disordered" evidence="1">
    <location>
        <begin position="31"/>
        <end position="135"/>
    </location>
</feature>
<dbReference type="Proteomes" id="UP000799779">
    <property type="component" value="Unassembled WGS sequence"/>
</dbReference>
<protein>
    <submittedName>
        <fullName evidence="2">Uncharacterized protein</fullName>
    </submittedName>
</protein>
<name>A0A6A5WE52_9PLEO</name>
<reference evidence="2" key="1">
    <citation type="journal article" date="2020" name="Stud. Mycol.">
        <title>101 Dothideomycetes genomes: a test case for predicting lifestyles and emergence of pathogens.</title>
        <authorList>
            <person name="Haridas S."/>
            <person name="Albert R."/>
            <person name="Binder M."/>
            <person name="Bloem J."/>
            <person name="Labutti K."/>
            <person name="Salamov A."/>
            <person name="Andreopoulos B."/>
            <person name="Baker S."/>
            <person name="Barry K."/>
            <person name="Bills G."/>
            <person name="Bluhm B."/>
            <person name="Cannon C."/>
            <person name="Castanera R."/>
            <person name="Culley D."/>
            <person name="Daum C."/>
            <person name="Ezra D."/>
            <person name="Gonzalez J."/>
            <person name="Henrissat B."/>
            <person name="Kuo A."/>
            <person name="Liang C."/>
            <person name="Lipzen A."/>
            <person name="Lutzoni F."/>
            <person name="Magnuson J."/>
            <person name="Mondo S."/>
            <person name="Nolan M."/>
            <person name="Ohm R."/>
            <person name="Pangilinan J."/>
            <person name="Park H.-J."/>
            <person name="Ramirez L."/>
            <person name="Alfaro M."/>
            <person name="Sun H."/>
            <person name="Tritt A."/>
            <person name="Yoshinaga Y."/>
            <person name="Zwiers L.-H."/>
            <person name="Turgeon B."/>
            <person name="Goodwin S."/>
            <person name="Spatafora J."/>
            <person name="Crous P."/>
            <person name="Grigoriev I."/>
        </authorList>
    </citation>
    <scope>NUCLEOTIDE SEQUENCE</scope>
    <source>
        <strain evidence="2">CBS 123094</strain>
    </source>
</reference>
<accession>A0A6A5WE52</accession>
<gene>
    <name evidence="2" type="ORF">P154DRAFT_580459</name>
</gene>
<dbReference type="EMBL" id="ML977632">
    <property type="protein sequence ID" value="KAF1995926.1"/>
    <property type="molecule type" value="Genomic_DNA"/>
</dbReference>
<feature type="compositionally biased region" description="Basic and acidic residues" evidence="1">
    <location>
        <begin position="65"/>
        <end position="76"/>
    </location>
</feature>
<sequence>MGCCCSKCPTLQVEVDQSGPRPTMSVCLRKETRIDTQNDGANENTGEDSAPAQTLGGEGAANISEDAREAARRAAEARAGSYRLEVLAESDGSGSGSGSASVAGGGRGLGIEGMMKEVEGIGKERGNKMNKRGGR</sequence>
<dbReference type="OrthoDB" id="10635415at2759"/>
<evidence type="ECO:0000313" key="3">
    <source>
        <dbReference type="Proteomes" id="UP000799779"/>
    </source>
</evidence>
<keyword evidence="3" id="KW-1185">Reference proteome</keyword>
<evidence type="ECO:0000256" key="1">
    <source>
        <dbReference type="SAM" id="MobiDB-lite"/>
    </source>
</evidence>
<evidence type="ECO:0000313" key="2">
    <source>
        <dbReference type="EMBL" id="KAF1995926.1"/>
    </source>
</evidence>
<dbReference type="AlphaFoldDB" id="A0A6A5WE52"/>
<proteinExistence type="predicted"/>
<feature type="compositionally biased region" description="Gly residues" evidence="1">
    <location>
        <begin position="93"/>
        <end position="111"/>
    </location>
</feature>
<organism evidence="2 3">
    <name type="scientific">Amniculicola lignicola CBS 123094</name>
    <dbReference type="NCBI Taxonomy" id="1392246"/>
    <lineage>
        <taxon>Eukaryota</taxon>
        <taxon>Fungi</taxon>
        <taxon>Dikarya</taxon>
        <taxon>Ascomycota</taxon>
        <taxon>Pezizomycotina</taxon>
        <taxon>Dothideomycetes</taxon>
        <taxon>Pleosporomycetidae</taxon>
        <taxon>Pleosporales</taxon>
        <taxon>Amniculicolaceae</taxon>
        <taxon>Amniculicola</taxon>
    </lineage>
</organism>